<dbReference type="Pfam" id="PF00126">
    <property type="entry name" value="HTH_1"/>
    <property type="match status" value="1"/>
</dbReference>
<reference evidence="6 7" key="1">
    <citation type="submission" date="2016-10" db="EMBL/GenBank/DDBJ databases">
        <title>The Draft Genome Sequence of Actinokineospora bangkokensis 44EHWT reveals the biosynthetic pathway of antifungal compounds Thailandins with unusual extender unit butylmalonyl-CoA.</title>
        <authorList>
            <person name="Greule A."/>
            <person name="Intra B."/>
            <person name="Flemming S."/>
            <person name="Rommel M.G."/>
            <person name="Panbangred W."/>
            <person name="Bechthold A."/>
        </authorList>
    </citation>
    <scope>NUCLEOTIDE SEQUENCE [LARGE SCALE GENOMIC DNA]</scope>
    <source>
        <strain evidence="6 7">44EHW</strain>
    </source>
</reference>
<dbReference type="Gene3D" id="3.40.190.10">
    <property type="entry name" value="Periplasmic binding protein-like II"/>
    <property type="match status" value="2"/>
</dbReference>
<evidence type="ECO:0000256" key="1">
    <source>
        <dbReference type="ARBA" id="ARBA00009437"/>
    </source>
</evidence>
<dbReference type="AlphaFoldDB" id="A0A1Q9LS51"/>
<gene>
    <name evidence="6" type="ORF">BJP25_09450</name>
</gene>
<dbReference type="PRINTS" id="PR00039">
    <property type="entry name" value="HTHLYSR"/>
</dbReference>
<dbReference type="GO" id="GO:0003677">
    <property type="term" value="F:DNA binding"/>
    <property type="evidence" value="ECO:0007669"/>
    <property type="project" value="UniProtKB-KW"/>
</dbReference>
<sequence length="290" mass="30555">MTIGIPQIKAFVAVAERASFSEAAEDLGVSQSAVSHAVAALERTTGRPVLTRGNSVRPTLLGERMLGQARVALAALSALEELAHRRDGGVRGNLVLAAPPTVCHSLVPALIEHWRAEFPGVTVSLFEGGDDEIASWLDGASADLAVLVDPTDVPPGAVVLARDRFHAVLREDHPLVGRAEVDVHELADDPLLLSTSGCERQIRELYRAAGEPLHPAHQVRQLSTLFAMVRAGTGVSVVPGLAAGMEGPGVVLVPLAQRAGRTLVLTGPHHRPWHPSAAALLSSMAQERIA</sequence>
<dbReference type="InterPro" id="IPR005119">
    <property type="entry name" value="LysR_subst-bd"/>
</dbReference>
<keyword evidence="3" id="KW-0238">DNA-binding</keyword>
<dbReference type="OrthoDB" id="3461141at2"/>
<dbReference type="Gene3D" id="1.10.10.10">
    <property type="entry name" value="Winged helix-like DNA-binding domain superfamily/Winged helix DNA-binding domain"/>
    <property type="match status" value="1"/>
</dbReference>
<dbReference type="GO" id="GO:0032993">
    <property type="term" value="C:protein-DNA complex"/>
    <property type="evidence" value="ECO:0007669"/>
    <property type="project" value="TreeGrafter"/>
</dbReference>
<accession>A0A1Q9LS51</accession>
<dbReference type="STRING" id="1193682.BJP25_09450"/>
<dbReference type="SUPFAM" id="SSF46785">
    <property type="entry name" value="Winged helix' DNA-binding domain"/>
    <property type="match status" value="1"/>
</dbReference>
<evidence type="ECO:0000313" key="7">
    <source>
        <dbReference type="Proteomes" id="UP000186040"/>
    </source>
</evidence>
<keyword evidence="7" id="KW-1185">Reference proteome</keyword>
<organism evidence="6 7">
    <name type="scientific">Actinokineospora bangkokensis</name>
    <dbReference type="NCBI Taxonomy" id="1193682"/>
    <lineage>
        <taxon>Bacteria</taxon>
        <taxon>Bacillati</taxon>
        <taxon>Actinomycetota</taxon>
        <taxon>Actinomycetes</taxon>
        <taxon>Pseudonocardiales</taxon>
        <taxon>Pseudonocardiaceae</taxon>
        <taxon>Actinokineospora</taxon>
    </lineage>
</organism>
<evidence type="ECO:0000259" key="5">
    <source>
        <dbReference type="PROSITE" id="PS50931"/>
    </source>
</evidence>
<dbReference type="GO" id="GO:0003700">
    <property type="term" value="F:DNA-binding transcription factor activity"/>
    <property type="evidence" value="ECO:0007669"/>
    <property type="project" value="InterPro"/>
</dbReference>
<comment type="similarity">
    <text evidence="1">Belongs to the LysR transcriptional regulatory family.</text>
</comment>
<keyword evidence="2" id="KW-0805">Transcription regulation</keyword>
<dbReference type="CDD" id="cd05466">
    <property type="entry name" value="PBP2_LTTR_substrate"/>
    <property type="match status" value="1"/>
</dbReference>
<evidence type="ECO:0000256" key="3">
    <source>
        <dbReference type="ARBA" id="ARBA00023125"/>
    </source>
</evidence>
<dbReference type="PANTHER" id="PTHR30346">
    <property type="entry name" value="TRANSCRIPTIONAL DUAL REGULATOR HCAR-RELATED"/>
    <property type="match status" value="1"/>
</dbReference>
<dbReference type="PANTHER" id="PTHR30346:SF29">
    <property type="entry name" value="LYSR SUBSTRATE-BINDING"/>
    <property type="match status" value="1"/>
</dbReference>
<dbReference type="EMBL" id="MKQR01000006">
    <property type="protein sequence ID" value="OLR94840.1"/>
    <property type="molecule type" value="Genomic_DNA"/>
</dbReference>
<keyword evidence="4" id="KW-0804">Transcription</keyword>
<evidence type="ECO:0000256" key="4">
    <source>
        <dbReference type="ARBA" id="ARBA00023163"/>
    </source>
</evidence>
<comment type="caution">
    <text evidence="6">The sequence shown here is derived from an EMBL/GenBank/DDBJ whole genome shotgun (WGS) entry which is preliminary data.</text>
</comment>
<dbReference type="PROSITE" id="PS50931">
    <property type="entry name" value="HTH_LYSR"/>
    <property type="match status" value="1"/>
</dbReference>
<feature type="domain" description="HTH lysR-type" evidence="5">
    <location>
        <begin position="3"/>
        <end position="59"/>
    </location>
</feature>
<dbReference type="InterPro" id="IPR036388">
    <property type="entry name" value="WH-like_DNA-bd_sf"/>
</dbReference>
<evidence type="ECO:0000313" key="6">
    <source>
        <dbReference type="EMBL" id="OLR94840.1"/>
    </source>
</evidence>
<evidence type="ECO:0000256" key="2">
    <source>
        <dbReference type="ARBA" id="ARBA00023015"/>
    </source>
</evidence>
<dbReference type="SUPFAM" id="SSF53850">
    <property type="entry name" value="Periplasmic binding protein-like II"/>
    <property type="match status" value="1"/>
</dbReference>
<name>A0A1Q9LS51_9PSEU</name>
<dbReference type="InterPro" id="IPR036390">
    <property type="entry name" value="WH_DNA-bd_sf"/>
</dbReference>
<dbReference type="Pfam" id="PF03466">
    <property type="entry name" value="LysR_substrate"/>
    <property type="match status" value="1"/>
</dbReference>
<proteinExistence type="inferred from homology"/>
<dbReference type="RefSeq" id="WP_075973408.1">
    <property type="nucleotide sequence ID" value="NZ_MKQR01000006.1"/>
</dbReference>
<protein>
    <submittedName>
        <fullName evidence="6">Transcriptional regulator</fullName>
    </submittedName>
</protein>
<dbReference type="InterPro" id="IPR000847">
    <property type="entry name" value="LysR_HTH_N"/>
</dbReference>
<dbReference type="Proteomes" id="UP000186040">
    <property type="component" value="Unassembled WGS sequence"/>
</dbReference>